<dbReference type="Gene3D" id="3.40.50.1820">
    <property type="entry name" value="alpha/beta hydrolase"/>
    <property type="match status" value="1"/>
</dbReference>
<evidence type="ECO:0000256" key="2">
    <source>
        <dbReference type="ARBA" id="ARBA00006432"/>
    </source>
</evidence>
<dbReference type="InterPro" id="IPR020845">
    <property type="entry name" value="AMP-binding_CS"/>
</dbReference>
<dbReference type="SMART" id="SM00823">
    <property type="entry name" value="PKS_PP"/>
    <property type="match status" value="7"/>
</dbReference>
<dbReference type="SUPFAM" id="SSF47336">
    <property type="entry name" value="ACP-like"/>
    <property type="match status" value="7"/>
</dbReference>
<proteinExistence type="inferred from homology"/>
<evidence type="ECO:0000313" key="8">
    <source>
        <dbReference type="Proteomes" id="UP000547931"/>
    </source>
</evidence>
<dbReference type="Gene3D" id="3.40.50.12780">
    <property type="entry name" value="N-terminal domain of ligase-like"/>
    <property type="match status" value="1"/>
</dbReference>
<feature type="domain" description="PI-PLC Y-box" evidence="5">
    <location>
        <begin position="3197"/>
        <end position="3259"/>
    </location>
</feature>
<sequence>LLNTYGPTENTVIATCKAILSPEDAGSIGRPVKNTGIYLLDSNGQPVPLGSTGEIYIGGVGVARGYLNQPELSAERFLTDPFSDNPDARMYRSGDLARYLPDGNLEFLGRNDHQVKIRGFRIEPGEIEARLTEYPAVQEAVVLALGEGQDKRLVAYMVAEVDDGLVNRLREHLSALLPDYMVPAAFVPLDALPLTPNGKLDRRALPAPGEAAFARQVYEAPQGEMETALAEIWHELLGVEQISRHDNFFALGGHSLLAVRVMNRVAAFGVELPLSTLFKAPSLIAFAEAMGSRFDEQRGTLPAILPVSREGELPLSFAQQRLWFLAQLDGVSDTYHIPVALRLCGQVDIAAWQRALNTLFARHEALRSVFVSVDGQPQVRLLAPDSGLPLSQHDLRGIPDVETVLERLRAEEAYTPFDLMSGPLIRASLIRFADDEYQLLLTQHHIVSDGWSINVLIHELSTLYTAFLTEQADPLPPLAIQYPDYAAWQRQWLTAERTQIQSDYWHEMLADAPVLLDLPTDRPRPLEQVFVGNTLPVNLDAELTKALKHLSEQQGVTLFMTILSAWAAVLSRLSGQEDVVIGTPSAGRSRQEVELLIGFFVNTLALRIDLSGEPNVAELLARARQVALMAQEHQDLPFEQVVEIVQPPRRLAHSPLFQVMFDWENNESTEWRLPGLAVSPVDQAFDVVKFDLELSLSEEEGRIVGHLDYATALFDQPTIERHIGYLHTVLQAMVANVQQRVGEIDILAPAERKLLLAIGNATETAYPEPLCIHQLFEQQVKKNPGATALEYQEQALSYAELNALANRLAHQLITLGIAPDQRVAICVARSPAMVVGLLAVLKAGGAYVPLDTAYPGERLAHILNDAAPVVVLADKTGRAALGELALAGLTVLDPNIQPDQPDSNPQVLALTPQHLAYVIYTSGSTGQPKGVMVEHQAIYQRYLGFNETYAVTPQDRVLQFASFSFDVSVEDFFSSLCNGATLVIRDDGWLASVKEFITLTRQSGITVVSLPTLFWSELAARDHGLPLPDCLRLIIIGGESVKKNAIQDWFTHETHRPRLLNGYGPTENTVTVTYKDVLSPEDDRSIGRPAKNVCIYLLDQYGQPVPLGCAGEMYIGGVGVARGYLNRPELTAERFLADPFSYIPDARMYRSGDLARYLPDGDLEFLGRNDHQVKIRGFRIEPGEIEARLTAYPAVQEAVVLALGEGQDKRLVAYVVAETDDGLVNSLRSYLGAILPDYMVPSAFVRLDAFPSTPNGKLDRRALPAPGEEAFARQVYEVPQGEIETALAAIWRELLGIEQISRHDNFFALGGHSLLAVRVINRVAAFGVELPLTTLFKFPSLVGFAEKIRTRFDKQDRGLPAILPISREGELPLSFAQQRLWFLAQLDGVSDIYHIPVALRLRGQFDIAAWQQALNALFARHEALRSVFIVVDGQPQVRLLAPDSGLTLSQRDLRGIPDVETVLERLSTEEAYTPFDLMRGPLIRTSLIRLADDEYQFLLTQHHIVSDGWSVNVLIRELSTFYTAFLAKQADPLPPLAIQYPDYAAWQRQWLSAEQTQTQSDYWRTMLADAPVLLDLPTDRPRPPEQSFVGSTLPVNLDAELTKSLKRLSEQQGVTLFMVILSAWAAVLSRLSGQDNVVIGTPSAGRSRQEVEPLIGFFVNTLALRIDLSGEPNVAELLARARQVALMAQEHQDLPFEQVVEIVQPPRRLAHTPLFQVMFAWHNNEHAEWELPGLTMSPVDQDFDIVKFDLELILSEVEGRIVGYLDYAAALFDQPTIERHVGYLHSVLQAMAANVQQRVGEIDILAPAERKLLLAIGNATETAYPEPLCIHQLFEQQVKKNPGATALVYQEQTFSYAELNTRANRLAHQLIALGVAPDQRVAICVSRSPAMVVGLLAVLKAGGAYVPLDTAYPGERLVHILNDAAPVAVLADETGRAALGEQVLAELIVLDPNIQPDQPDSNPLVLALMPQHLAYVIYTSGSTGQPKGVTIEHQAIYQRSLGFNETYAVTAQDRVLQFSSFAFDASIEEFFSSLSNGATLVMRDDSWLASVQEFIALIRQHRITVMSLPTLFWSELAALPLPECLRLIIIGGEAVQKNAVQAWFAQKAYRPQLLNTYGPTENTVIATYKAILSPEDTRSIGRPVKNTCIYLLDPYGQPVPLGCTGEMYIGGVGVARGYLNRPELNAGHFMPDPLSLASGARMYRSGDLARYLPDGNLEFLGRNDHQVKIRGFRIEPGEIETRLVEHPAVSEAVVLALGEGQDKRLVAYVVAETDDELANSLRSHLSAMLPDYMVPAAFVPLDAFPLTPNGKLDRRALPAPGNDAFARQVYEAPQGEIETALAVIWGQLLEVERVSRHDNFFALGGHSLLVVRMIEALRRIGLGVSVQTLFRHQTLHALAQSLAQHYEIQIPENRITPDTTVLTPDLLPLINLTQPDIDLIVGQVPGGVANIQDIYALSPLQEGILFHHLLADESDPYLLTGQMTFANRVLLDSYLTAVQQVVNRHDILRTAFIWRGLSVPAQVVLRQATLSVTELKLTSADGPISDQLTQRFDLRQHRMDLGQAPLLRFMMVQEEGGRWILLEHQHHLIGDHSTMEVMDREVQVYLAGQEARLPAPVPFRNLVAQARLGVSQEEHTRFFTGMLAEIDEPTLPFGLMEVHRDGSQVTESYRMLMTSLNDRLRRQARRLGVSLAALCHLAWAQVLSRTSGQEKVVFGTVLFGRMQAGDGVDSGMGLFINTLPLRLDMDDTPVRDSVQSAHTRLAGLLAHEHASLALVQRCSGVQGEIPLFSSLLNYRHNALSATSDELVGGIEFLDGQERTNYPLVLSVEDFGDALGLTAQVVQPLDPERVCGYMQQALESMVEALEQAPETPVRQLEILPEAERTLLLKTWNATETVYPDQLCIHQLFEQQVERTPRAPALIAGDKILSYVELNACANQLAHQLIKQGINRDEHVAVLLERSIELVVAQLAILKVGAVYVPVDPRVPDERKVWLMNDCSAKLLITDAQSDIPLGLSVPLFRLSSETDTIKTEDSFNPDLPCSSAGSAYVMYTSGSTGMPKGVVVPHRAVVRLVINNDYAEIGPDDRVAFTANPAFDASTFEVWAPLLNGGALVVIDHVTLLTPHKLVRALQVHRVTVLWLTIGLFNRLAAKLSPVLPQIKILIFGGDIPDLHVIAQVLDNHPPQQLLQAYGPSEGTTFTTIYPIAALPRGATRIPIGRPIANTQVYLLDAYGQPVPLGMTGEIYVGGDGVACGYLNRPELTAERFLVDPFSKQSDARMYRTGDLARYLPDGNLEFLGRNDQQVKIRGFRIEPGEIEARLVEYPAVQEAVVLALGEGPDKRLVAYVVVETNDGLINCLREHLSALLPDYMVPAAFVCLDAFPLTPNGKLDRRALPAPGEEAFARQIYEAPQGEIETALASIWRELLGIEQISRHDNFFALGGHSLLVVRMIESLRRIGLGVSVQTLFRHQTLRVLAQSVAQQREIPIPENRITADMTELTPDLLPLIDLTQPEIDLIVGQVPGGMVNIQDIYGLSPLQEGILFHHLLADEGDPYLLTSQMAFADRALLDSYLAAVQQVVDRHDILRTAFIWQGLSVPAQVVWRQATLSVTELTLDLADGAISDQLTRRFDPCHHRIDLDQAPLLRFIIAQEEGGRWILLEQQHHLIGDHTTLEVLNNEVQAYLTGQEDSLPAPVPFRNLVAQARLGISQAEHTRFFTEMLAEVDEPTLPFGLTEVHRDGSLVTESHRMLTTELNDRLRSQARHLGVSLAALCHLAWAQVLSRTSGQEKVVFGTVLFGRMQAGEGADNGMGLFINTLPLRLDMDQIPVQDSVQAAHARLAGLLAHEHASLVLAQRCSGVASGTPLFNALLNYRHNAPLTTSDDIISGIEFLDAQERTNYPFSLSVEDFGNALGLTAQVVQPFNPERLCGYMQQALESLIEALEQAPETPVRQLEILPEAERTLLLKTWNATETAYPDQWCIHQLFEQQVEKTPDATALVYEGQTLSYTELNIRTNRLAHQLIALGVAPDQPVAICVSRSQAMVVGLLAVLKAGGAYVPLDPAYPGERLVHILNDVAPSVILADEAGCAVLGREALAGLTVLDPNLLPDQADRNPQIPALTSRHLAYVIYTSGSTGTPKGVMVEHGSLLNLHGTLTERAFASSPAPYRVSLNASISFDAALQNLLGLLNGYTLVIVPQDVRADSAALLQFLARTNLDVLDCTPMQLEMLLAAGLHQHQKALTLLIGGEPISVQTWQTVAGIPQLTAYNVYGPTECTVDATLACIEPAHPSPTIGRPLANTRLYLLDKFGCPVPLGVVGELYIAGAGVARGYLNRPELTAERFLVDPFNDKPGARMYKTGDLARYLPDGNLEFLGRNDHQVKIRGFRIELGEIETRLLEHPAVSESVVLALGEGQDKRLVAYVVAQADDGLVNRLREHLSASLPEYMVPSAFVRLDAFPLTPNSKLDRRELPAPGEDAFARQIYQAPQGEMETALASIWRELLGVEQISRYDNFFALGGHSLLVVRMIEYLRRIGLGVSVQTLFQHQTLHVLAQSLAQHREVQVPENRITPDTTVLTPDMLPLINLTQPEIDLIVGQVPGGMENIQDIYALSPLQEGILFHHLLADEGDPYLLTDQMTFADRSLLDNYLAAVQQVVDRHDILRTAFIWQGLSAPAQVVLRQAPLLVTKLRLTPSDGPISDQLARRFDPRHHRMDLGQAPLLRFMMAQETGGRWLLLEQQHHLIGDHSTMEVMDREVQAYLAGQEARLPAPVPFRNLVAQARLGVSQEEHIRFFTNMLAKVDEPTLPFGLTEVHRDGSQVTESHRMLTTELNDRLRGQARHLGVSLAALCHLAWAQVLSRTCDQEKVVFGTVLFGRMRAGDGADSGMGLFINTLPLRLDMDDTPVRDSVLTAHSRLAGLLDHEHASLALAQRCSGIQGETPLFNSLLNYRHNTLPETSDEIISDIEAFGGQERTNYPLALSVEDFGEALGLTAQVVQPFDPERICGYMQQALESLAEALEQAPETPVRTLNILPEAERKLLLETWNATETAYPEQLCFHQLFEQQVEKNPDAIALVYEEQSLSYTELNTWANRLAHQLIALGVVPDQRVAICVARSPAMVVGLLAVLKAGGAYVPLDPTYPGERLAHILNDAAPTILLADSVGCAVLGAEESAVLTVLDPNILPDQPDSNPQVPALTSQHLAYVIYTSGSTGMPKGVMVEHRGVSNLALAQITRLDMRVTSRMLQFASFGFDASVWEIMIALSGGASLIIPADAVRQDPCRLWHYLEEQAVTHACLTPALLREGIDLPAITIRPTLVLAGEALSTVLLQALREKVTLFNAYGPTETTVCATTWRCPSDYMDEWVPIGQPMVNTRVYLLDTYGQPVPLGAGGELYIGGAGVARGYLNRPELTAERFLADPFSDKPDARMYRTGDLARYLPDGNLEFLGRNDQQVKIRGFRIEPDEIKVRLAEHPAVRESVVLTLGEGQDKRLIAYVVAPAEEGLANRLRSHLSAILPDYMVPAAFVRLDAFPLTPNGKLDRQALPVPGQEAFARQVYEAPQGEIETALAAIWRELLGIEQISRHDNFFALGGHSLLVVRMIECLRRIGLGVSVQTLFQHQTLCVLAQSVAQHREIQVPKNRITPDTTVLAPELLPLIDLTQADIDLIVEQVPGGIANIQDIYALSPLQEGILFHHLLANEGDPYLLTGQVALADRALLDRYLTAIQQVVDRHDILRTVFIWQGLSMPAQVVLRQVLLSVTELTLDPADGEISEQLVQRFDPRHYRLDLNQAPLLRFIVAPETDGRWVVLQLQHHLIGDHTTLDVMDREVQAYLDGQEANLPAPVPFRNLVAQARLGVNQEAHTRFFTNMLAEVDEPTLPFGLTEVHRDGTQVTESHRMLTAALNDRLRGQSRRLGVSLAALCHLAWAQVLSRTSGQEKVVFGTVLFGRMRAGDGADSGMGLFINTLPLRLDINDTPVRDSVQAAHTQLAGLLEHEHASLALVQRCSGVQGETPLFSSLLNYRHNVLPTESDEPISDIEFLGGQERTNYSFVLSVEDFGGALGLTAQVVQPFDPERICGYMQQALESLAEALEQAPETPVRALNILPETECTLLLKSWNATETAYPDQLCIHQLFEQQVEKNPDATALVYESQTLSYAELNAWANRLAYQLIALGVEPDQRVAICVSRSPAMVVGVLAVLKVGGAYVPLDPAYPGERMVHILTDAAPAMLLVDDIGRVALGAEVLAALTVLDPNILPDQLESNPQISGLTSRHLAYVIYTSGSTGTPKGVMVEHRGLVNLTLDKITQFGIGADSRILQFASLGFDASVWEIMMVLAGGATLIIPAEIIRQDPDRLWHYLEEQAVTHACLTPALLREGAGLSEITIKPTLILGGEAPSVTLIQALRGKATLFNAYGPTEITVCATSWRCPSDYTGVLIPIGRPTANTRVYLLDGHGQPVPLGAMGELYIGGAGVARGYLNRPDLTAERFLIDPFSDNSEARMYRTGDLARYLPDGNLEFLGRSDQQVKVRGFRIEPGEIEARLAEHPTVSESVVLALGEGSDKRLVAYVVAPAEEGLANRLRSHLSTVLPDYMVPAAFVRLDTLPLTPNGKLDRRALPAPDNEAFARQVYAAPQGETETVLAAIWRELLGIEQISRYDNFFVLGGHSLLAMRMINLAAGRGLVCTLNALFQFPVLAELAAKITSDSLSQPQSGAISVRSDGTGLPLFFVPSGMGDYSYVFGLAQQIQPGYPIYALPWSSISEEPMSMMEAQAARMISLMKAVQPEGPYRLGGYSSGGILAYAVVQQLLHDGETVNFLGLIDTPAPHYFGQRKVPPKHQFFVELARQSGEERTKEMVELYRQIDELNLVQFIEAAQQLVLYPANLRADLIAKRWEQIESYAQMVRNYDPQVLAVTLNQFYAMEPSPAISFMADEEPELLSIEPSLGWDQIIPDALLQLIAIPGNHFSVLEDNEHKTALAQALNRALAISGNGEAL</sequence>
<dbReference type="NCBIfam" id="NF003417">
    <property type="entry name" value="PRK04813.1"/>
    <property type="match status" value="7"/>
</dbReference>
<reference evidence="7 8" key="1">
    <citation type="submission" date="2018-02" db="EMBL/GenBank/DDBJ databases">
        <authorList>
            <person name="Machado R.A."/>
        </authorList>
    </citation>
    <scope>NUCLEOTIDE SEQUENCE [LARGE SCALE GENOMIC DNA]</scope>
    <source>
        <strain evidence="7 8">DSM 23271</strain>
    </source>
</reference>
<dbReference type="InterPro" id="IPR001242">
    <property type="entry name" value="Condensation_dom"/>
</dbReference>
<dbReference type="GO" id="GO:0043041">
    <property type="term" value="P:amino acid activation for nonribosomal peptide biosynthetic process"/>
    <property type="evidence" value="ECO:0007669"/>
    <property type="project" value="TreeGrafter"/>
</dbReference>
<dbReference type="Pfam" id="PF00668">
    <property type="entry name" value="Condensation"/>
    <property type="match status" value="6"/>
</dbReference>
<dbReference type="InterPro" id="IPR020806">
    <property type="entry name" value="PKS_PP-bd"/>
</dbReference>
<keyword evidence="3" id="KW-0596">Phosphopantetheine</keyword>
<organism evidence="7 8">
    <name type="scientific">Photorhabdus stackebrandtii</name>
    <dbReference type="NCBI Taxonomy" id="1123042"/>
    <lineage>
        <taxon>Bacteria</taxon>
        <taxon>Pseudomonadati</taxon>
        <taxon>Pseudomonadota</taxon>
        <taxon>Gammaproteobacteria</taxon>
        <taxon>Enterobacterales</taxon>
        <taxon>Morganellaceae</taxon>
        <taxon>Photorhabdus</taxon>
    </lineage>
</organism>
<dbReference type="GO" id="GO:0006629">
    <property type="term" value="P:lipid metabolic process"/>
    <property type="evidence" value="ECO:0007669"/>
    <property type="project" value="InterPro"/>
</dbReference>
<dbReference type="Gene3D" id="3.30.559.30">
    <property type="entry name" value="Nonribosomal peptide synthetase, condensation domain"/>
    <property type="match status" value="6"/>
</dbReference>
<protein>
    <submittedName>
        <fullName evidence="7">Non-ribosomal peptide synthetase</fullName>
    </submittedName>
</protein>
<dbReference type="InterPro" id="IPR006162">
    <property type="entry name" value="Ppantetheine_attach_site"/>
</dbReference>
<dbReference type="PROSITE" id="PS00012">
    <property type="entry name" value="PHOSPHOPANTETHEINE"/>
    <property type="match status" value="4"/>
</dbReference>
<dbReference type="FunFam" id="3.30.559.10:FF:000012">
    <property type="entry name" value="Non-ribosomal peptide synthetase"/>
    <property type="match status" value="2"/>
</dbReference>
<dbReference type="InterPro" id="IPR009081">
    <property type="entry name" value="PP-bd_ACP"/>
</dbReference>
<dbReference type="SUPFAM" id="SSF52777">
    <property type="entry name" value="CoA-dependent acyltransferases"/>
    <property type="match status" value="12"/>
</dbReference>
<dbReference type="FunFam" id="3.30.300.30:FF:000010">
    <property type="entry name" value="Enterobactin synthetase component F"/>
    <property type="match status" value="7"/>
</dbReference>
<dbReference type="FunFam" id="3.30.559.30:FF:000001">
    <property type="entry name" value="Non-ribosomal peptide synthetase"/>
    <property type="match status" value="1"/>
</dbReference>
<dbReference type="GO" id="GO:0004435">
    <property type="term" value="F:phosphatidylinositol-4,5-bisphosphate phospholipase C activity"/>
    <property type="evidence" value="ECO:0007669"/>
    <property type="project" value="InterPro"/>
</dbReference>
<dbReference type="NCBIfam" id="NF004282">
    <property type="entry name" value="PRK05691.1"/>
    <property type="match status" value="11"/>
</dbReference>
<dbReference type="Gene3D" id="3.30.559.10">
    <property type="entry name" value="Chloramphenicol acetyltransferase-like domain"/>
    <property type="match status" value="6"/>
</dbReference>
<dbReference type="RefSeq" id="WP_166291493.1">
    <property type="nucleotide sequence ID" value="NZ_CAWPIE010000041.1"/>
</dbReference>
<dbReference type="InterPro" id="IPR036736">
    <property type="entry name" value="ACP-like_sf"/>
</dbReference>
<keyword evidence="8" id="KW-1185">Reference proteome</keyword>
<dbReference type="GO" id="GO:0005737">
    <property type="term" value="C:cytoplasm"/>
    <property type="evidence" value="ECO:0007669"/>
    <property type="project" value="TreeGrafter"/>
</dbReference>
<evidence type="ECO:0000313" key="7">
    <source>
        <dbReference type="EMBL" id="NHB98572.1"/>
    </source>
</evidence>
<feature type="domain" description="Carrier" evidence="6">
    <location>
        <begin position="6623"/>
        <end position="6697"/>
    </location>
</feature>
<dbReference type="Proteomes" id="UP000547931">
    <property type="component" value="Unassembled WGS sequence"/>
</dbReference>
<dbReference type="Gene3D" id="2.30.38.10">
    <property type="entry name" value="Luciferase, Domain 3"/>
    <property type="match status" value="6"/>
</dbReference>
<evidence type="ECO:0000259" key="5">
    <source>
        <dbReference type="PROSITE" id="PS50008"/>
    </source>
</evidence>
<gene>
    <name evidence="7" type="ORF">C5470_20360</name>
</gene>
<dbReference type="FunFam" id="1.10.1200.10:FF:000005">
    <property type="entry name" value="Nonribosomal peptide synthetase 1"/>
    <property type="match status" value="6"/>
</dbReference>
<feature type="non-terminal residue" evidence="7">
    <location>
        <position position="1"/>
    </location>
</feature>
<feature type="domain" description="Carrier" evidence="6">
    <location>
        <begin position="3407"/>
        <end position="3481"/>
    </location>
</feature>
<dbReference type="InterPro" id="IPR042099">
    <property type="entry name" value="ANL_N_sf"/>
</dbReference>
<feature type="domain" description="Carrier" evidence="6">
    <location>
        <begin position="220"/>
        <end position="294"/>
    </location>
</feature>
<dbReference type="InterPro" id="IPR045851">
    <property type="entry name" value="AMP-bd_C_sf"/>
</dbReference>
<feature type="domain" description="Carrier" evidence="6">
    <location>
        <begin position="2332"/>
        <end position="2406"/>
    </location>
</feature>
<accession>A0A7X5QQA6</accession>
<name>A0A7X5QQA6_9GAMM</name>
<feature type="domain" description="Carrier" evidence="6">
    <location>
        <begin position="4481"/>
        <end position="4555"/>
    </location>
</feature>
<dbReference type="Pfam" id="PF13193">
    <property type="entry name" value="AMP-binding_C"/>
    <property type="match status" value="7"/>
</dbReference>
<comment type="similarity">
    <text evidence="2">Belongs to the ATP-dependent AMP-binding enzyme family.</text>
</comment>
<evidence type="ECO:0000256" key="3">
    <source>
        <dbReference type="ARBA" id="ARBA00022450"/>
    </source>
</evidence>
<feature type="domain" description="Carrier" evidence="6">
    <location>
        <begin position="5552"/>
        <end position="5626"/>
    </location>
</feature>
<comment type="caution">
    <text evidence="7">The sequence shown here is derived from an EMBL/GenBank/DDBJ whole genome shotgun (WGS) entry which is preliminary data.</text>
</comment>
<dbReference type="PROSITE" id="PS00455">
    <property type="entry name" value="AMP_BINDING"/>
    <property type="match status" value="6"/>
</dbReference>
<dbReference type="PROSITE" id="PS50075">
    <property type="entry name" value="CARRIER"/>
    <property type="match status" value="7"/>
</dbReference>
<dbReference type="CDD" id="cd12117">
    <property type="entry name" value="A_NRPS_Srf_like"/>
    <property type="match status" value="1"/>
</dbReference>
<dbReference type="Gene3D" id="3.30.300.30">
    <property type="match status" value="7"/>
</dbReference>
<dbReference type="PANTHER" id="PTHR45527:SF1">
    <property type="entry name" value="FATTY ACID SYNTHASE"/>
    <property type="match status" value="1"/>
</dbReference>
<dbReference type="Gene3D" id="1.10.1200.10">
    <property type="entry name" value="ACP-like"/>
    <property type="match status" value="7"/>
</dbReference>
<dbReference type="PROSITE" id="PS50008">
    <property type="entry name" value="PIPLC_Y_DOMAIN"/>
    <property type="match status" value="1"/>
</dbReference>
<dbReference type="Pfam" id="PF00501">
    <property type="entry name" value="AMP-binding"/>
    <property type="match status" value="7"/>
</dbReference>
<dbReference type="PANTHER" id="PTHR45527">
    <property type="entry name" value="NONRIBOSOMAL PEPTIDE SYNTHETASE"/>
    <property type="match status" value="1"/>
</dbReference>
<feature type="domain" description="Carrier" evidence="6">
    <location>
        <begin position="1278"/>
        <end position="1352"/>
    </location>
</feature>
<keyword evidence="4" id="KW-0597">Phosphoprotein</keyword>
<dbReference type="CDD" id="cd19544">
    <property type="entry name" value="E-C_NRPS"/>
    <property type="match status" value="4"/>
</dbReference>
<dbReference type="EMBL" id="PUJV01000041">
    <property type="protein sequence ID" value="NHB98572.1"/>
    <property type="molecule type" value="Genomic_DNA"/>
</dbReference>
<evidence type="ECO:0000259" key="6">
    <source>
        <dbReference type="PROSITE" id="PS50075"/>
    </source>
</evidence>
<dbReference type="FunFam" id="2.30.38.10:FF:000001">
    <property type="entry name" value="Non-ribosomal peptide synthetase PvdI"/>
    <property type="match status" value="6"/>
</dbReference>
<comment type="cofactor">
    <cofactor evidence="1">
        <name>pantetheine 4'-phosphate</name>
        <dbReference type="ChEBI" id="CHEBI:47942"/>
    </cofactor>
</comment>
<dbReference type="InterPro" id="IPR025110">
    <property type="entry name" value="AMP-bd_C"/>
</dbReference>
<dbReference type="FunFam" id="3.40.50.980:FF:000001">
    <property type="entry name" value="Non-ribosomal peptide synthetase"/>
    <property type="match status" value="6"/>
</dbReference>
<dbReference type="InterPro" id="IPR000873">
    <property type="entry name" value="AMP-dep_synth/lig_dom"/>
</dbReference>
<dbReference type="InterPro" id="IPR001711">
    <property type="entry name" value="PLipase_C_Pinositol-sp_Y"/>
</dbReference>
<dbReference type="CDD" id="cd19531">
    <property type="entry name" value="LCL_NRPS-like"/>
    <property type="match status" value="2"/>
</dbReference>
<dbReference type="InterPro" id="IPR001031">
    <property type="entry name" value="Thioesterase"/>
</dbReference>
<dbReference type="Gene3D" id="3.40.50.980">
    <property type="match status" value="12"/>
</dbReference>
<evidence type="ECO:0000256" key="1">
    <source>
        <dbReference type="ARBA" id="ARBA00001957"/>
    </source>
</evidence>
<dbReference type="SUPFAM" id="SSF56801">
    <property type="entry name" value="Acetyl-CoA synthetase-like"/>
    <property type="match status" value="7"/>
</dbReference>
<dbReference type="Pfam" id="PF00550">
    <property type="entry name" value="PP-binding"/>
    <property type="match status" value="7"/>
</dbReference>
<evidence type="ECO:0000256" key="4">
    <source>
        <dbReference type="ARBA" id="ARBA00022553"/>
    </source>
</evidence>
<dbReference type="GO" id="GO:0044550">
    <property type="term" value="P:secondary metabolite biosynthetic process"/>
    <property type="evidence" value="ECO:0007669"/>
    <property type="project" value="UniProtKB-ARBA"/>
</dbReference>
<dbReference type="GO" id="GO:0072330">
    <property type="term" value="P:monocarboxylic acid biosynthetic process"/>
    <property type="evidence" value="ECO:0007669"/>
    <property type="project" value="UniProtKB-ARBA"/>
</dbReference>
<dbReference type="NCBIfam" id="TIGR01733">
    <property type="entry name" value="AA-adenyl-dom"/>
    <property type="match status" value="6"/>
</dbReference>
<dbReference type="SUPFAM" id="SSF53474">
    <property type="entry name" value="alpha/beta-Hydrolases"/>
    <property type="match status" value="1"/>
</dbReference>
<dbReference type="CDD" id="cd05930">
    <property type="entry name" value="A_NRPS"/>
    <property type="match status" value="5"/>
</dbReference>
<dbReference type="Pfam" id="PF00975">
    <property type="entry name" value="Thioesterase"/>
    <property type="match status" value="1"/>
</dbReference>
<dbReference type="FunFam" id="1.10.1200.10:FF:000016">
    <property type="entry name" value="Non-ribosomal peptide synthase"/>
    <property type="match status" value="1"/>
</dbReference>
<dbReference type="FunFam" id="3.40.50.12780:FF:000012">
    <property type="entry name" value="Non-ribosomal peptide synthetase"/>
    <property type="match status" value="6"/>
</dbReference>
<dbReference type="InterPro" id="IPR010071">
    <property type="entry name" value="AA_adenyl_dom"/>
</dbReference>
<dbReference type="InterPro" id="IPR029058">
    <property type="entry name" value="AB_hydrolase_fold"/>
</dbReference>
<dbReference type="GO" id="GO:0031177">
    <property type="term" value="F:phosphopantetheine binding"/>
    <property type="evidence" value="ECO:0007669"/>
    <property type="project" value="InterPro"/>
</dbReference>
<dbReference type="InterPro" id="IPR023213">
    <property type="entry name" value="CAT-like_dom_sf"/>
</dbReference>
<dbReference type="GO" id="GO:0035556">
    <property type="term" value="P:intracellular signal transduction"/>
    <property type="evidence" value="ECO:0007669"/>
    <property type="project" value="InterPro"/>
</dbReference>